<dbReference type="AlphaFoldDB" id="A0A318SPK4"/>
<evidence type="ECO:0000313" key="3">
    <source>
        <dbReference type="Proteomes" id="UP000248311"/>
    </source>
</evidence>
<organism evidence="2 3">
    <name type="scientific">Pseudoroseicyclus aestuarii</name>
    <dbReference type="NCBI Taxonomy" id="1795041"/>
    <lineage>
        <taxon>Bacteria</taxon>
        <taxon>Pseudomonadati</taxon>
        <taxon>Pseudomonadota</taxon>
        <taxon>Alphaproteobacteria</taxon>
        <taxon>Rhodobacterales</taxon>
        <taxon>Paracoccaceae</taxon>
        <taxon>Pseudoroseicyclus</taxon>
    </lineage>
</organism>
<dbReference type="InterPro" id="IPR029044">
    <property type="entry name" value="Nucleotide-diphossugar_trans"/>
</dbReference>
<reference evidence="2 3" key="1">
    <citation type="submission" date="2018-06" db="EMBL/GenBank/DDBJ databases">
        <title>Genomic Encyclopedia of Type Strains, Phase III (KMG-III): the genomes of soil and plant-associated and newly described type strains.</title>
        <authorList>
            <person name="Whitman W."/>
        </authorList>
    </citation>
    <scope>NUCLEOTIDE SEQUENCE [LARGE SCALE GENOMIC DNA]</scope>
    <source>
        <strain evidence="2 3">CECT 9025</strain>
    </source>
</reference>
<comment type="caution">
    <text evidence="2">The sequence shown here is derived from an EMBL/GenBank/DDBJ whole genome shotgun (WGS) entry which is preliminary data.</text>
</comment>
<dbReference type="RefSeq" id="WP_110814890.1">
    <property type="nucleotide sequence ID" value="NZ_QJTE01000004.1"/>
</dbReference>
<dbReference type="SUPFAM" id="SSF53448">
    <property type="entry name" value="Nucleotide-diphospho-sugar transferases"/>
    <property type="match status" value="1"/>
</dbReference>
<protein>
    <recommendedName>
        <fullName evidence="4">Glycosyl transferase-like sugar-binding protein</fullName>
    </recommendedName>
</protein>
<gene>
    <name evidence="2" type="ORF">DFP88_10420</name>
</gene>
<accession>A0A318SPK4</accession>
<evidence type="ECO:0000313" key="2">
    <source>
        <dbReference type="EMBL" id="PYE82268.1"/>
    </source>
</evidence>
<evidence type="ECO:0000256" key="1">
    <source>
        <dbReference type="SAM" id="MobiDB-lite"/>
    </source>
</evidence>
<sequence length="270" mass="30989">MTQDVKQVICINWGTRYGAPWINRLYGMVARNITGPFTFTCFTDTAEGVRPEVLCEDLPQVDFPMPVGTKGKWPKSRLWGPRLGSLSGPVLFLDLDVLVTGSLDPFFDFGGPEDVVLSRNPNTPFERLGQTSCFRFPVGKLVPMQEAYAADPQGIAERYEFEQRFVTRNAPGGIKLFPARWVRHFRQHCRRPFPLNYALAPKLPRDARLVIFPGGFHPRHAIAGHYPHREPGSPGQHLRRLFDKDRPDPPLRHLRHYLRPAPWVEEVWRE</sequence>
<proteinExistence type="predicted"/>
<evidence type="ECO:0008006" key="4">
    <source>
        <dbReference type="Google" id="ProtNLM"/>
    </source>
</evidence>
<feature type="region of interest" description="Disordered" evidence="1">
    <location>
        <begin position="224"/>
        <end position="245"/>
    </location>
</feature>
<dbReference type="Proteomes" id="UP000248311">
    <property type="component" value="Unassembled WGS sequence"/>
</dbReference>
<name>A0A318SPK4_9RHOB</name>
<dbReference type="EMBL" id="QJTE01000004">
    <property type="protein sequence ID" value="PYE82268.1"/>
    <property type="molecule type" value="Genomic_DNA"/>
</dbReference>
<keyword evidence="3" id="KW-1185">Reference proteome</keyword>
<dbReference type="OrthoDB" id="564871at2"/>